<reference evidence="2 3" key="1">
    <citation type="submission" date="2020-04" db="EMBL/GenBank/DDBJ databases">
        <title>Perkinsus olseni comparative genomics.</title>
        <authorList>
            <person name="Bogema D.R."/>
        </authorList>
    </citation>
    <scope>NUCLEOTIDE SEQUENCE [LARGE SCALE GENOMIC DNA]</scope>
    <source>
        <strain evidence="2">ATCC PRA-179</strain>
    </source>
</reference>
<protein>
    <submittedName>
        <fullName evidence="2">Uncharacterized protein</fullName>
    </submittedName>
</protein>
<feature type="region of interest" description="Disordered" evidence="1">
    <location>
        <begin position="435"/>
        <end position="522"/>
    </location>
</feature>
<gene>
    <name evidence="2" type="ORF">FOZ61_010138</name>
</gene>
<dbReference type="AlphaFoldDB" id="A0A7J6MGI4"/>
<feature type="region of interest" description="Disordered" evidence="1">
    <location>
        <begin position="148"/>
        <end position="171"/>
    </location>
</feature>
<evidence type="ECO:0000313" key="2">
    <source>
        <dbReference type="EMBL" id="KAF4670547.1"/>
    </source>
</evidence>
<sequence>MTEDAVCDGQTQTADLPVRDQHTETDRPSRRERGVLADVRTDTGQTKATCTVAIPSRCRQTQTEDITAWYFSPDLSRSAEYQAELTRLFNFLLGDWKEGNVDATSSKLAHHPYVRKLQARLVILQQELDYAKSMNLADIKRSLKYPPAAAQSTYPQQAHPPSAPSVQQTVPGSVATTVDDRTSLYEVRLPEGINVLGSPDLNADKTHLRRNAIFAAASETTAAVSWRSHTIQITPVLRVEAEPVLAPLDNRQLISSAELSEATPKGYHYDTGVRPELRSPGARPAPSVAVTRSRPTARAIGTTLSKHALRPPWAEAGPRGRSPPKRKAGGGSSGWPPQMVTSTVPRIVQGGKGVIDSVVEEAGPGTDAQRMIRSPLNAYPPPSTGWPESVKSKLAFITGGTSVGGVRKDHIASVKKSIKEKAARDGATEVITVNPAPKQGTHSVEVTPSKTIPDSANPYGSHRADHATAKAGPSEQNSEGGLYREMEDAYPQPSSADDAANGRKSSRPGDEEPYPGDYQTGELSLKGANERQHIVYVSIPVEDLRSAFGDEAALCRDFSNSSAIRCFLGCFRAAARLRSLKRILNRVELGISVGLLGRSGTCDGGYNECRHPGVSLDATALAYKLCRVVQDKSSEVFTGAYPQYAKLFQRAVVQSSEDALRDALLGAQARIAEFPTRAPWKASSSQQERTAAAVIIQRHWRRLMTSGVDQAGHSNGLSTSKRPWPKASSVLPWKANVWKAAFPTPLSAYLSPTAHPPGTEQVASVYTGPTQGPTEAPHSHNLKVCIRAANMKAFGDVRALVKCLEDSDVVPELLGCSSVVTRISRLTVKGHMVMMEMSVRVKARDGLCYGNNTNCDHAGMPVYSRMVSSKMARMIEGGPHDIFGKHPRLQVLFEGAAIWTPDDLQSPRSAAGCVETKDPIQRQDEVEGYSTPCSIRPAGSMDWRGQDCRPAMGNIENLSTSHPSAIGIVWFLFKCSA</sequence>
<dbReference type="EMBL" id="JABAHT010000008">
    <property type="protein sequence ID" value="KAF4670547.1"/>
    <property type="molecule type" value="Genomic_DNA"/>
</dbReference>
<dbReference type="Proteomes" id="UP000570595">
    <property type="component" value="Unassembled WGS sequence"/>
</dbReference>
<comment type="caution">
    <text evidence="2">The sequence shown here is derived from an EMBL/GenBank/DDBJ whole genome shotgun (WGS) entry which is preliminary data.</text>
</comment>
<evidence type="ECO:0000313" key="3">
    <source>
        <dbReference type="Proteomes" id="UP000570595"/>
    </source>
</evidence>
<name>A0A7J6MGI4_PEROL</name>
<feature type="compositionally biased region" description="Basic and acidic residues" evidence="1">
    <location>
        <begin position="17"/>
        <end position="32"/>
    </location>
</feature>
<dbReference type="OrthoDB" id="10402944at2759"/>
<feature type="region of interest" description="Disordered" evidence="1">
    <location>
        <begin position="1"/>
        <end position="32"/>
    </location>
</feature>
<evidence type="ECO:0000256" key="1">
    <source>
        <dbReference type="SAM" id="MobiDB-lite"/>
    </source>
</evidence>
<accession>A0A7J6MGI4</accession>
<organism evidence="2 3">
    <name type="scientific">Perkinsus olseni</name>
    <name type="common">Perkinsus atlanticus</name>
    <dbReference type="NCBI Taxonomy" id="32597"/>
    <lineage>
        <taxon>Eukaryota</taxon>
        <taxon>Sar</taxon>
        <taxon>Alveolata</taxon>
        <taxon>Perkinsozoa</taxon>
        <taxon>Perkinsea</taxon>
        <taxon>Perkinsida</taxon>
        <taxon>Perkinsidae</taxon>
        <taxon>Perkinsus</taxon>
    </lineage>
</organism>
<feature type="compositionally biased region" description="Polar residues" evidence="1">
    <location>
        <begin position="440"/>
        <end position="454"/>
    </location>
</feature>
<feature type="region of interest" description="Disordered" evidence="1">
    <location>
        <begin position="274"/>
        <end position="340"/>
    </location>
</feature>
<proteinExistence type="predicted"/>